<feature type="region of interest" description="Disordered" evidence="1">
    <location>
        <begin position="309"/>
        <end position="328"/>
    </location>
</feature>
<dbReference type="OrthoDB" id="9898538at2759"/>
<evidence type="ECO:0000313" key="4">
    <source>
        <dbReference type="RefSeq" id="XP_013911084.1"/>
    </source>
</evidence>
<dbReference type="Pfam" id="PF15385">
    <property type="entry name" value="SARG"/>
    <property type="match status" value="2"/>
</dbReference>
<dbReference type="PANTHER" id="PTHR21555:SF0">
    <property type="entry name" value="SPECIFICALLY ANDROGEN-REGULATED GENE PROTEIN"/>
    <property type="match status" value="1"/>
</dbReference>
<dbReference type="GeneID" id="106540491"/>
<accession>A0A6I9X6J8</accession>
<evidence type="ECO:0000313" key="7">
    <source>
        <dbReference type="RefSeq" id="XP_013911087.1"/>
    </source>
</evidence>
<dbReference type="RefSeq" id="XP_013911085.1">
    <property type="nucleotide sequence ID" value="XM_014055610.1"/>
</dbReference>
<dbReference type="KEGG" id="tsr:106540491"/>
<organism evidence="2 4">
    <name type="scientific">Thamnophis sirtalis</name>
    <dbReference type="NCBI Taxonomy" id="35019"/>
    <lineage>
        <taxon>Eukaryota</taxon>
        <taxon>Metazoa</taxon>
        <taxon>Chordata</taxon>
        <taxon>Craniata</taxon>
        <taxon>Vertebrata</taxon>
        <taxon>Euteleostomi</taxon>
        <taxon>Lepidosauria</taxon>
        <taxon>Squamata</taxon>
        <taxon>Bifurcata</taxon>
        <taxon>Unidentata</taxon>
        <taxon>Episquamata</taxon>
        <taxon>Toxicofera</taxon>
        <taxon>Serpentes</taxon>
        <taxon>Colubroidea</taxon>
        <taxon>Colubridae</taxon>
        <taxon>Natricinae</taxon>
        <taxon>Thamnophis</taxon>
    </lineage>
</organism>
<feature type="compositionally biased region" description="Basic and acidic residues" evidence="1">
    <location>
        <begin position="95"/>
        <end position="110"/>
    </location>
</feature>
<name>A0A6I9X6J8_9SAUR</name>
<dbReference type="GO" id="GO:0005737">
    <property type="term" value="C:cytoplasm"/>
    <property type="evidence" value="ECO:0007669"/>
    <property type="project" value="TreeGrafter"/>
</dbReference>
<evidence type="ECO:0000313" key="2">
    <source>
        <dbReference type="Proteomes" id="UP000504617"/>
    </source>
</evidence>
<sequence>MPKKDLWVGIVEPDPTPTVDSAGSCDSVISNNSSSFEMNDGGFDYLTVEEKECLMFLEETLHSLDAEADSGVSADEAEAVELSKLTRTWPTRDVPKELDPDYHGKHKQIDPKGNTSLSGSIPAAILSPGHHSLPKNIMAKNTVHTSKIFVAEAPETNADDLKTLPPLHPTLWDSSKHGTLDILKEVPEIGTRGRISELESVVIPPPEPFQDQRKSHLLIEHESILTDSWKHAENGATSHYESKGNQGVMEEYEARAVKQEFPPEMMETAAGNESFLKSVSPKCNKKSSEQIVNHQEIDHKHILEESQLDSSFKQGPPIAPKPRKLPPNIILKTSKNNVAPLNIDPTHKIKASLPFSGRPRAATGDFSMDKTYALQKEQGRARREALEKLGLPLDNEKNPDDQVIKTSIYSKTKETSYTGSRENVNIDDITLSKKSVQQSDQTDVKEVQPTEISIQRIKQANFKSNTLERSGVGLSSLGTSGSEGENLKNNKRSFLSKITPNFLRNNRMRPASLGTGKDFVDLKENKQHHVEWDKGHERRSYPLQHPSKLPRPACVSVKITPKGDTEEHRKEALKKLGLLKEQT</sequence>
<reference evidence="3 4" key="1">
    <citation type="submission" date="2025-04" db="UniProtKB">
        <authorList>
            <consortium name="RefSeq"/>
        </authorList>
    </citation>
    <scope>IDENTIFICATION</scope>
    <source>
        <tissue evidence="3 4">Skeletal muscle</tissue>
    </source>
</reference>
<dbReference type="RefSeq" id="XP_013911087.1">
    <property type="nucleotide sequence ID" value="XM_014055612.1"/>
</dbReference>
<proteinExistence type="predicted"/>
<keyword evidence="2" id="KW-1185">Reference proteome</keyword>
<dbReference type="RefSeq" id="XP_013911083.1">
    <property type="nucleotide sequence ID" value="XM_014055608.1"/>
</dbReference>
<dbReference type="InterPro" id="IPR026152">
    <property type="entry name" value="SARG"/>
</dbReference>
<dbReference type="RefSeq" id="XP_013911084.1">
    <property type="nucleotide sequence ID" value="XM_014055609.1"/>
</dbReference>
<feature type="region of interest" description="Disordered" evidence="1">
    <location>
        <begin position="95"/>
        <end position="115"/>
    </location>
</feature>
<dbReference type="PANTHER" id="PTHR21555">
    <property type="entry name" value="SPECIFICALLY ANDROGEN-REGULATED GENE PROTEIN"/>
    <property type="match status" value="1"/>
</dbReference>
<protein>
    <submittedName>
        <fullName evidence="3 4">Specifically androgen-regulated gene protein</fullName>
    </submittedName>
</protein>
<dbReference type="Proteomes" id="UP000504617">
    <property type="component" value="Unplaced"/>
</dbReference>
<gene>
    <name evidence="3 4 5 6 7" type="primary">LOC106540491</name>
</gene>
<evidence type="ECO:0000313" key="3">
    <source>
        <dbReference type="RefSeq" id="XP_013911083.1"/>
    </source>
</evidence>
<evidence type="ECO:0000313" key="5">
    <source>
        <dbReference type="RefSeq" id="XP_013911085.1"/>
    </source>
</evidence>
<dbReference type="RefSeq" id="XP_013911086.1">
    <property type="nucleotide sequence ID" value="XM_014055611.1"/>
</dbReference>
<dbReference type="AlphaFoldDB" id="A0A6I9X6J8"/>
<evidence type="ECO:0000256" key="1">
    <source>
        <dbReference type="SAM" id="MobiDB-lite"/>
    </source>
</evidence>
<evidence type="ECO:0000313" key="6">
    <source>
        <dbReference type="RefSeq" id="XP_013911086.1"/>
    </source>
</evidence>
<feature type="region of interest" description="Disordered" evidence="1">
    <location>
        <begin position="532"/>
        <end position="552"/>
    </location>
</feature>